<keyword evidence="1 2" id="KW-0040">ANK repeat</keyword>
<dbReference type="GO" id="GO:0005634">
    <property type="term" value="C:nucleus"/>
    <property type="evidence" value="ECO:0007669"/>
    <property type="project" value="TreeGrafter"/>
</dbReference>
<feature type="compositionally biased region" description="Low complexity" evidence="3">
    <location>
        <begin position="730"/>
        <end position="750"/>
    </location>
</feature>
<feature type="compositionally biased region" description="Polar residues" evidence="3">
    <location>
        <begin position="417"/>
        <end position="432"/>
    </location>
</feature>
<dbReference type="PROSITE" id="PS50297">
    <property type="entry name" value="ANK_REP_REGION"/>
    <property type="match status" value="2"/>
</dbReference>
<dbReference type="SMART" id="SM00248">
    <property type="entry name" value="ANK"/>
    <property type="match status" value="2"/>
</dbReference>
<feature type="compositionally biased region" description="Basic residues" evidence="3">
    <location>
        <begin position="236"/>
        <end position="246"/>
    </location>
</feature>
<dbReference type="InterPro" id="IPR013783">
    <property type="entry name" value="Ig-like_fold"/>
</dbReference>
<dbReference type="RefSeq" id="XP_066071436.1">
    <property type="nucleotide sequence ID" value="XM_066215339.1"/>
</dbReference>
<feature type="region of interest" description="Disordered" evidence="3">
    <location>
        <begin position="233"/>
        <end position="286"/>
    </location>
</feature>
<evidence type="ECO:0000313" key="6">
    <source>
        <dbReference type="EMBL" id="WVN90736.1"/>
    </source>
</evidence>
<feature type="compositionally biased region" description="Polar residues" evidence="3">
    <location>
        <begin position="247"/>
        <end position="258"/>
    </location>
</feature>
<dbReference type="GeneID" id="91090186"/>
<dbReference type="CDD" id="cd00102">
    <property type="entry name" value="IPT"/>
    <property type="match status" value="1"/>
</dbReference>
<dbReference type="InterPro" id="IPR036770">
    <property type="entry name" value="Ankyrin_rpt-contain_sf"/>
</dbReference>
<dbReference type="GO" id="GO:0003690">
    <property type="term" value="F:double-stranded DNA binding"/>
    <property type="evidence" value="ECO:0007669"/>
    <property type="project" value="TreeGrafter"/>
</dbReference>
<feature type="region of interest" description="Disordered" evidence="3">
    <location>
        <begin position="536"/>
        <end position="568"/>
    </location>
</feature>
<feature type="repeat" description="ANK" evidence="2">
    <location>
        <begin position="993"/>
        <end position="1025"/>
    </location>
</feature>
<dbReference type="InterPro" id="IPR014756">
    <property type="entry name" value="Ig_E-set"/>
</dbReference>
<reference evidence="6" key="1">
    <citation type="submission" date="2016-06" db="EMBL/GenBank/DDBJ databases">
        <authorList>
            <person name="Cuomo C."/>
            <person name="Litvintseva A."/>
            <person name="Heitman J."/>
            <person name="Chen Y."/>
            <person name="Sun S."/>
            <person name="Springer D."/>
            <person name="Dromer F."/>
            <person name="Young S."/>
            <person name="Zeng Q."/>
            <person name="Chapman S."/>
            <person name="Gujja S."/>
            <person name="Saif S."/>
            <person name="Birren B."/>
        </authorList>
    </citation>
    <scope>NUCLEOTIDE SEQUENCE</scope>
    <source>
        <strain evidence="6">CBS 7841</strain>
    </source>
</reference>
<keyword evidence="4" id="KW-0812">Transmembrane</keyword>
<feature type="compositionally biased region" description="Polar residues" evidence="3">
    <location>
        <begin position="543"/>
        <end position="552"/>
    </location>
</feature>
<dbReference type="Gene3D" id="2.60.40.10">
    <property type="entry name" value="Immunoglobulins"/>
    <property type="match status" value="1"/>
</dbReference>
<dbReference type="GO" id="GO:0003712">
    <property type="term" value="F:transcription coregulator activity"/>
    <property type="evidence" value="ECO:0007669"/>
    <property type="project" value="TreeGrafter"/>
</dbReference>
<evidence type="ECO:0000259" key="5">
    <source>
        <dbReference type="SMART" id="SM00429"/>
    </source>
</evidence>
<evidence type="ECO:0000256" key="4">
    <source>
        <dbReference type="SAM" id="Phobius"/>
    </source>
</evidence>
<feature type="domain" description="IPT/TIG" evidence="5">
    <location>
        <begin position="750"/>
        <end position="836"/>
    </location>
</feature>
<feature type="region of interest" description="Disordered" evidence="3">
    <location>
        <begin position="904"/>
        <end position="924"/>
    </location>
</feature>
<reference evidence="6" key="3">
    <citation type="submission" date="2024-01" db="EMBL/GenBank/DDBJ databases">
        <authorList>
            <person name="Coelho M.A."/>
            <person name="David-Palma M."/>
            <person name="Shea T."/>
            <person name="Sun S."/>
            <person name="Cuomo C.A."/>
            <person name="Heitman J."/>
        </authorList>
    </citation>
    <scope>NUCLEOTIDE SEQUENCE</scope>
    <source>
        <strain evidence="6">CBS 7841</strain>
    </source>
</reference>
<dbReference type="Pfam" id="PF01833">
    <property type="entry name" value="TIG"/>
    <property type="match status" value="1"/>
</dbReference>
<keyword evidence="4" id="KW-0472">Membrane</keyword>
<feature type="transmembrane region" description="Helical" evidence="4">
    <location>
        <begin position="1356"/>
        <end position="1386"/>
    </location>
</feature>
<feature type="repeat" description="ANK" evidence="2">
    <location>
        <begin position="960"/>
        <end position="992"/>
    </location>
</feature>
<feature type="compositionally biased region" description="Low complexity" evidence="3">
    <location>
        <begin position="911"/>
        <end position="924"/>
    </location>
</feature>
<feature type="compositionally biased region" description="Basic and acidic residues" evidence="3">
    <location>
        <begin position="368"/>
        <end position="377"/>
    </location>
</feature>
<keyword evidence="7" id="KW-1185">Reference proteome</keyword>
<feature type="region of interest" description="Disordered" evidence="3">
    <location>
        <begin position="730"/>
        <end position="751"/>
    </location>
</feature>
<dbReference type="SUPFAM" id="SSF48403">
    <property type="entry name" value="Ankyrin repeat"/>
    <property type="match status" value="1"/>
</dbReference>
<accession>A0AAJ8M4L5</accession>
<feature type="compositionally biased region" description="Polar residues" evidence="3">
    <location>
        <begin position="380"/>
        <end position="390"/>
    </location>
</feature>
<evidence type="ECO:0000256" key="1">
    <source>
        <dbReference type="ARBA" id="ARBA00023043"/>
    </source>
</evidence>
<proteinExistence type="predicted"/>
<dbReference type="Pfam" id="PF12796">
    <property type="entry name" value="Ank_2"/>
    <property type="match status" value="1"/>
</dbReference>
<name>A0AAJ8M4L5_9TREE</name>
<dbReference type="GO" id="GO:0006357">
    <property type="term" value="P:regulation of transcription by RNA polymerase II"/>
    <property type="evidence" value="ECO:0007669"/>
    <property type="project" value="TreeGrafter"/>
</dbReference>
<evidence type="ECO:0000313" key="7">
    <source>
        <dbReference type="Proteomes" id="UP000094043"/>
    </source>
</evidence>
<dbReference type="InterPro" id="IPR002110">
    <property type="entry name" value="Ankyrin_rpt"/>
</dbReference>
<dbReference type="KEGG" id="cdep:91090186"/>
<dbReference type="EMBL" id="CP143791">
    <property type="protein sequence ID" value="WVN90736.1"/>
    <property type="molecule type" value="Genomic_DNA"/>
</dbReference>
<dbReference type="Pfam" id="PF25603">
    <property type="entry name" value="SPT23_MGA2_DBD"/>
    <property type="match status" value="1"/>
</dbReference>
<feature type="compositionally biased region" description="Low complexity" evidence="3">
    <location>
        <begin position="553"/>
        <end position="565"/>
    </location>
</feature>
<gene>
    <name evidence="6" type="ORF">L203_105978</name>
</gene>
<dbReference type="PANTHER" id="PTHR23335">
    <property type="entry name" value="CALMODULIN-BINDING TRANSCRIPTION ACTIVATOR CAMTA"/>
    <property type="match status" value="1"/>
</dbReference>
<dbReference type="PANTHER" id="PTHR23335:SF1">
    <property type="entry name" value="CALMODULIN-BINDING TRANSCRIPTION ACTIVATOR, ISOFORM F"/>
    <property type="match status" value="1"/>
</dbReference>
<feature type="region of interest" description="Disordered" evidence="3">
    <location>
        <begin position="368"/>
        <end position="477"/>
    </location>
</feature>
<sequence length="1397" mass="151174">MLPLDSPAASSPFSSRSTVESSPEVIGGDSSKNGHTGYAAIPTGVMQVLLGVHGGSQQYTAQQDVKPFHSIPAPMVRPSKVSERMAAVKTTATATSTSHGGSRAEPPKRIRNRLLLQGDPLYSDKSRVETAIRLIIDFLWLAPFHPPKPPPSIHPLIPRDANDNLLMTFERISTFHGLKFQAGTTTKNSSKKQLQAIGHIPKDKLAYLETAVYMSGENGKRIYVCKRCRNREARRRDAKNRNRKRAQPTSDSDASSSVLKPPRQSLVTPSPDFITAENPDNYDPKKVGQVVEEPPWDPDYSDWRHEIVLFNTPSEIRLEDGSCNWLPFRVVCYGKCHGEKIGFRIKFTLRAHDGRIIASSITKPIRITDDHKTDTKSRSKTVSNITSLNGPVQPPVPRRKARASATSVVSSSRAHSPTPSESESVQSFQSLSEAGAVLQKQTPNVRAGKPYERPTPHVQTPSGPSAAPSPDVIQQPLQVPSPMSYVTNQMAGLPFSVVPNESASTHTQSQQVQTHQSSMHLNDINMSQLVNTVSPQDLRGPQFNGTNPNVPHSSGGSVASSTGGSPRSQMLGLAREELANNGGVFSQSFLTSLNQLNNQDISHGTMQGQGPMLYNRGETEDGMVNLISNGFDDLLNRSASISSRASISSVDNDQGSMFSGWDGRSSAIFSQSGLPPDSTVVEESDEMEKYLDYTGECQQQLSQGQGLASPSISTGFPGLLDTLRLNQNSQAQSVQPQASISSSSARTQPQPSITHVIPGEGPMAGGSTIAIAGQHFSPGMVIVFGQRPAATEFVNGGFMQCRLPPSAFAGVVEVTIQGFGSGVVPGAGTKMLFTYTDMEKDAMKLALAIQSHYQDSSTDAAYRLTNHIPRTTNNTSQWSGSNPGVSLGNNNSVAINSAALVLGDSTDEDSNSQPSSSDTQSIDSEASDLQSTIITFLASLDSHAPGSLRASGAINLTNSSQQTFLHIASAMGFSRLVRRLIVGGAQIDVQDVNGFTPLAFAALCGRLTCARVLIEAGASYDRATAYGEMPLDLAKFGEHAKVEKLLLSAVWSTNSESIGSVPAFPTDGLLTTGYTAEMRRASPKSVIASPTSSIDNDNPSSGSEAEQDISKLRLSSAYNRRRSRIKDKRTMSVKSERFSALTPGPSALSSNLKISVEADRPPPYTPPAEHIDIHQEHMGWIKTISNLSHLPQHHFIPNAVWDHLPSRSSLFSSNKSIVSPLKRRENQIERGHSWAGFTSPSWHTLSKMTNPEEMKLFTQAMAAAALNAVVQTGMATPVTASGSHMFEQEWERGKESEKEFSGGDKQDEEKKSRGRRKRSATASGSGSGVALMTRKRESTSPGDKVVQHVKRDRMLYLFWLPILLFVGFWLLVSALPIATGFSLIYARKITRAIKQRM</sequence>
<feature type="compositionally biased region" description="Low complexity" evidence="3">
    <location>
        <begin position="403"/>
        <end position="416"/>
    </location>
</feature>
<dbReference type="Proteomes" id="UP000094043">
    <property type="component" value="Chromosome 8"/>
</dbReference>
<dbReference type="PROSITE" id="PS50088">
    <property type="entry name" value="ANK_REPEAT"/>
    <property type="match status" value="2"/>
</dbReference>
<feature type="compositionally biased region" description="Low complexity" evidence="3">
    <location>
        <begin position="1"/>
        <end position="17"/>
    </location>
</feature>
<feature type="compositionally biased region" description="Basic and acidic residues" evidence="3">
    <location>
        <begin position="1288"/>
        <end position="1311"/>
    </location>
</feature>
<feature type="compositionally biased region" description="Polar residues" evidence="3">
    <location>
        <begin position="1088"/>
        <end position="1104"/>
    </location>
</feature>
<keyword evidence="4" id="KW-1133">Transmembrane helix</keyword>
<dbReference type="Gene3D" id="1.25.40.20">
    <property type="entry name" value="Ankyrin repeat-containing domain"/>
    <property type="match status" value="1"/>
</dbReference>
<feature type="region of interest" description="Disordered" evidence="3">
    <location>
        <begin position="1288"/>
        <end position="1344"/>
    </location>
</feature>
<reference evidence="6" key="2">
    <citation type="journal article" date="2022" name="Elife">
        <title>Obligate sexual reproduction of a homothallic fungus closely related to the Cryptococcus pathogenic species complex.</title>
        <authorList>
            <person name="Passer A.R."/>
            <person name="Clancey S.A."/>
            <person name="Shea T."/>
            <person name="David-Palma M."/>
            <person name="Averette A.F."/>
            <person name="Boekhout T."/>
            <person name="Porcel B.M."/>
            <person name="Nowrousian M."/>
            <person name="Cuomo C.A."/>
            <person name="Sun S."/>
            <person name="Heitman J."/>
            <person name="Coelho M.A."/>
        </authorList>
    </citation>
    <scope>NUCLEOTIDE SEQUENCE</scope>
    <source>
        <strain evidence="6">CBS 7841</strain>
    </source>
</reference>
<protein>
    <recommendedName>
        <fullName evidence="5">IPT/TIG domain-containing protein</fullName>
    </recommendedName>
</protein>
<evidence type="ECO:0000256" key="3">
    <source>
        <dbReference type="SAM" id="MobiDB-lite"/>
    </source>
</evidence>
<organism evidence="6 7">
    <name type="scientific">Cryptococcus depauperatus CBS 7841</name>
    <dbReference type="NCBI Taxonomy" id="1295531"/>
    <lineage>
        <taxon>Eukaryota</taxon>
        <taxon>Fungi</taxon>
        <taxon>Dikarya</taxon>
        <taxon>Basidiomycota</taxon>
        <taxon>Agaricomycotina</taxon>
        <taxon>Tremellomycetes</taxon>
        <taxon>Tremellales</taxon>
        <taxon>Cryptococcaceae</taxon>
        <taxon>Cryptococcus</taxon>
    </lineage>
</organism>
<dbReference type="InterPro" id="IPR002909">
    <property type="entry name" value="IPT_dom"/>
</dbReference>
<feature type="region of interest" description="Disordered" evidence="3">
    <location>
        <begin position="1"/>
        <end position="33"/>
    </location>
</feature>
<feature type="region of interest" description="Disordered" evidence="3">
    <location>
        <begin position="1081"/>
        <end position="1113"/>
    </location>
</feature>
<dbReference type="InterPro" id="IPR057962">
    <property type="entry name" value="SPT23_MGA2_DBD"/>
</dbReference>
<dbReference type="SUPFAM" id="SSF81296">
    <property type="entry name" value="E set domains"/>
    <property type="match status" value="1"/>
</dbReference>
<dbReference type="SMART" id="SM00429">
    <property type="entry name" value="IPT"/>
    <property type="match status" value="1"/>
</dbReference>
<evidence type="ECO:0000256" key="2">
    <source>
        <dbReference type="PROSITE-ProRule" id="PRU00023"/>
    </source>
</evidence>